<proteinExistence type="predicted"/>
<feature type="compositionally biased region" description="Polar residues" evidence="1">
    <location>
        <begin position="75"/>
        <end position="88"/>
    </location>
</feature>
<feature type="region of interest" description="Disordered" evidence="1">
    <location>
        <begin position="29"/>
        <end position="88"/>
    </location>
</feature>
<name>A0A1M5GHA2_9ALTE</name>
<reference evidence="3" key="1">
    <citation type="submission" date="2016-11" db="EMBL/GenBank/DDBJ databases">
        <authorList>
            <person name="Varghese N."/>
            <person name="Submissions S."/>
        </authorList>
    </citation>
    <scope>NUCLEOTIDE SEQUENCE [LARGE SCALE GENOMIC DNA]</scope>
    <source>
        <strain evidence="3">CGMCC 1.8995</strain>
    </source>
</reference>
<dbReference type="EMBL" id="FQWD01000002">
    <property type="protein sequence ID" value="SHG02881.1"/>
    <property type="molecule type" value="Genomic_DNA"/>
</dbReference>
<gene>
    <name evidence="2" type="ORF">SAMN05216361_1009</name>
</gene>
<dbReference type="OrthoDB" id="6336681at2"/>
<protein>
    <submittedName>
        <fullName evidence="2">Uncharacterized protein</fullName>
    </submittedName>
</protein>
<dbReference type="AlphaFoldDB" id="A0A1M5GHA2"/>
<dbReference type="RefSeq" id="WP_073318893.1">
    <property type="nucleotide sequence ID" value="NZ_FQWD01000002.1"/>
</dbReference>
<evidence type="ECO:0000256" key="1">
    <source>
        <dbReference type="SAM" id="MobiDB-lite"/>
    </source>
</evidence>
<accession>A0A1M5GHA2</accession>
<sequence>MTTGLSDYQIAVLQAMNIPVFQRQDAQKVTQSAEQVASPVPADKPKRTPVSKSDAQSRLASLKAAMSSEGKADKNQTTAAVSVTNSAPAKQPVGEQFSAFTDDVSNALASLKLNEKAAVWIGKELSVNQQELVLPAQPDKLTAEHKRALWQALVALSAS</sequence>
<dbReference type="Proteomes" id="UP000184520">
    <property type="component" value="Unassembled WGS sequence"/>
</dbReference>
<organism evidence="2 3">
    <name type="scientific">Marisediminitalea aggregata</name>
    <dbReference type="NCBI Taxonomy" id="634436"/>
    <lineage>
        <taxon>Bacteria</taxon>
        <taxon>Pseudomonadati</taxon>
        <taxon>Pseudomonadota</taxon>
        <taxon>Gammaproteobacteria</taxon>
        <taxon>Alteromonadales</taxon>
        <taxon>Alteromonadaceae</taxon>
        <taxon>Marisediminitalea</taxon>
    </lineage>
</organism>
<evidence type="ECO:0000313" key="3">
    <source>
        <dbReference type="Proteomes" id="UP000184520"/>
    </source>
</evidence>
<keyword evidence="3" id="KW-1185">Reference proteome</keyword>
<evidence type="ECO:0000313" key="2">
    <source>
        <dbReference type="EMBL" id="SHG02881.1"/>
    </source>
</evidence>
<dbReference type="STRING" id="634436.SAMN05216361_1009"/>
<feature type="compositionally biased region" description="Polar residues" evidence="1">
    <location>
        <begin position="50"/>
        <end position="59"/>
    </location>
</feature>